<evidence type="ECO:0000256" key="3">
    <source>
        <dbReference type="ARBA" id="ARBA00022670"/>
    </source>
</evidence>
<protein>
    <recommendedName>
        <fullName evidence="6">Dipeptidase</fullName>
        <ecNumber evidence="6">3.4.-.-</ecNumber>
    </recommendedName>
</protein>
<organism evidence="7 8">
    <name type="scientific">Parafannyhessea umbonata</name>
    <dbReference type="NCBI Taxonomy" id="604330"/>
    <lineage>
        <taxon>Bacteria</taxon>
        <taxon>Bacillati</taxon>
        <taxon>Actinomycetota</taxon>
        <taxon>Coriobacteriia</taxon>
        <taxon>Coriobacteriales</taxon>
        <taxon>Atopobiaceae</taxon>
        <taxon>Parafannyhessea</taxon>
    </lineage>
</organism>
<comment type="caution">
    <text evidence="7">The sequence shown here is derived from an EMBL/GenBank/DDBJ whole genome shotgun (WGS) entry which is preliminary data.</text>
</comment>
<dbReference type="EMBL" id="FNWT01000002">
    <property type="protein sequence ID" value="SEH41514.1"/>
    <property type="molecule type" value="Genomic_DNA"/>
</dbReference>
<comment type="catalytic activity">
    <reaction evidence="1">
        <text>an L-aminoacyl-L-amino acid + H2O = 2 an L-alpha-amino acid</text>
        <dbReference type="Rhea" id="RHEA:48940"/>
        <dbReference type="ChEBI" id="CHEBI:15377"/>
        <dbReference type="ChEBI" id="CHEBI:59869"/>
        <dbReference type="ChEBI" id="CHEBI:77460"/>
        <dbReference type="EC" id="3.4.13.19"/>
    </reaction>
</comment>
<dbReference type="PANTHER" id="PTHR12994">
    <property type="entry name" value="SECERNIN"/>
    <property type="match status" value="1"/>
</dbReference>
<dbReference type="PANTHER" id="PTHR12994:SF17">
    <property type="entry name" value="LD30995P"/>
    <property type="match status" value="1"/>
</dbReference>
<dbReference type="InterPro" id="IPR005322">
    <property type="entry name" value="Peptidase_C69"/>
</dbReference>
<accession>A0A1H6I4H1</accession>
<evidence type="ECO:0000256" key="5">
    <source>
        <dbReference type="ARBA" id="ARBA00022997"/>
    </source>
</evidence>
<evidence type="ECO:0000313" key="8">
    <source>
        <dbReference type="Proteomes" id="UP000199135"/>
    </source>
</evidence>
<keyword evidence="5 6" id="KW-0224">Dipeptidase</keyword>
<dbReference type="NCBIfam" id="NF033678">
    <property type="entry name" value="C69_fam_dipept"/>
    <property type="match status" value="1"/>
</dbReference>
<dbReference type="Pfam" id="PF03577">
    <property type="entry name" value="Peptidase_C69"/>
    <property type="match status" value="1"/>
</dbReference>
<name>A0A1H6I4H1_9ACTN</name>
<keyword evidence="3 6" id="KW-0645">Protease</keyword>
<reference evidence="7 8" key="1">
    <citation type="submission" date="2016-10" db="EMBL/GenBank/DDBJ databases">
        <authorList>
            <person name="Varghese N."/>
            <person name="Submissions S."/>
        </authorList>
    </citation>
    <scope>NUCLEOTIDE SEQUENCE [LARGE SCALE GENOMIC DNA]</scope>
    <source>
        <strain evidence="7 8">WCP15</strain>
    </source>
</reference>
<sequence>MPCTTLLVGKKASYDGSTIIARNEDSPSTVFTPKKFVVIQPDEQPRRYRSVLSHVEIDLPDNPMRYSSVPDATPKDGIWAEAGVNQKNVAMSATETLTSNERVLGADPLVCLKKARGTEGQPGYEPEVAGGIGEEDMTTIVLPYISSAREGVELLGSYLERYGTYEMNGIAFSDVDEIWWLETVGGHHWIAARVPDDAYVVMPNQLGIDSFDLDDAMGQKRNYMCSADLREWMEENHLDLTIAGEDAQEGIHFFNPREAFGSHSDADHVYNTPRAWAIHRFLNPHSGFAVGSDGWGPEDDDLPWSLAPQRKVTIEDVKYALSLHYQGTPFDPYGAAGTEATRNAYRPIGINRNGQLAVIQLRPYAPEACRAIQWMAFGSNAFNALAPFYANVNRTPEYLANTCPHVTTESFYWTNRLIAAMADAHFNSCSIHIERYQEAVGSYGHQILRETDAKFCEQSDDPDYDQAASALEEANERVAAMLREKTDECLSSVLLTASFGMKNGFARSDG</sequence>
<proteinExistence type="inferred from homology"/>
<evidence type="ECO:0000256" key="1">
    <source>
        <dbReference type="ARBA" id="ARBA00001670"/>
    </source>
</evidence>
<keyword evidence="8" id="KW-1185">Reference proteome</keyword>
<evidence type="ECO:0000313" key="7">
    <source>
        <dbReference type="EMBL" id="SEH41514.1"/>
    </source>
</evidence>
<evidence type="ECO:0000256" key="4">
    <source>
        <dbReference type="ARBA" id="ARBA00022801"/>
    </source>
</evidence>
<dbReference type="Proteomes" id="UP000199135">
    <property type="component" value="Unassembled WGS sequence"/>
</dbReference>
<comment type="similarity">
    <text evidence="2 6">Belongs to the peptidase C69 family.</text>
</comment>
<gene>
    <name evidence="7" type="ORF">SAMN05216447_10224</name>
</gene>
<dbReference type="InterPro" id="IPR047804">
    <property type="entry name" value="C69_dipept_A-like"/>
</dbReference>
<dbReference type="Gene3D" id="3.60.60.10">
    <property type="entry name" value="Penicillin V Acylase, Chain A"/>
    <property type="match status" value="1"/>
</dbReference>
<evidence type="ECO:0000256" key="2">
    <source>
        <dbReference type="ARBA" id="ARBA00007225"/>
    </source>
</evidence>
<dbReference type="RefSeq" id="WP_078686918.1">
    <property type="nucleotide sequence ID" value="NZ_FNWT01000002.1"/>
</dbReference>
<keyword evidence="4 6" id="KW-0378">Hydrolase</keyword>
<dbReference type="EC" id="3.4.-.-" evidence="6"/>
<evidence type="ECO:0000256" key="6">
    <source>
        <dbReference type="RuleBase" id="RU364089"/>
    </source>
</evidence>